<evidence type="ECO:0000313" key="2">
    <source>
        <dbReference type="Proteomes" id="UP000653002"/>
    </source>
</evidence>
<dbReference type="EMBL" id="JAABFR010002089">
    <property type="protein sequence ID" value="MBD4339149.1"/>
    <property type="molecule type" value="Genomic_DNA"/>
</dbReference>
<reference evidence="1" key="1">
    <citation type="submission" date="2020-01" db="EMBL/GenBank/DDBJ databases">
        <authorList>
            <person name="Richard D."/>
        </authorList>
    </citation>
    <scope>NUCLEOTIDE SEQUENCE</scope>
    <source>
        <strain evidence="1">JP541</strain>
    </source>
</reference>
<protein>
    <submittedName>
        <fullName evidence="1">Uncharacterized protein</fullName>
    </submittedName>
</protein>
<dbReference type="AlphaFoldDB" id="A0A8I0HB31"/>
<comment type="caution">
    <text evidence="1">The sequence shown here is derived from an EMBL/GenBank/DDBJ whole genome shotgun (WGS) entry which is preliminary data.</text>
</comment>
<dbReference type="Proteomes" id="UP000653002">
    <property type="component" value="Unassembled WGS sequence"/>
</dbReference>
<sequence length="62" mass="6754">EAMTLIVTSPSAWNDITADENATFDIYTIEGNIVKAAANMGDVENLENGMYIVNGQKLMICK</sequence>
<name>A0A8I0HB31_XANCI</name>
<evidence type="ECO:0000313" key="1">
    <source>
        <dbReference type="EMBL" id="MBD4339149.1"/>
    </source>
</evidence>
<feature type="non-terminal residue" evidence="1">
    <location>
        <position position="1"/>
    </location>
</feature>
<proteinExistence type="predicted"/>
<accession>A0A8I0HB31</accession>
<organism evidence="1 2">
    <name type="scientific">Xanthomonas citri pv. citri</name>
    <dbReference type="NCBI Taxonomy" id="611301"/>
    <lineage>
        <taxon>Bacteria</taxon>
        <taxon>Pseudomonadati</taxon>
        <taxon>Pseudomonadota</taxon>
        <taxon>Gammaproteobacteria</taxon>
        <taxon>Lysobacterales</taxon>
        <taxon>Lysobacteraceae</taxon>
        <taxon>Xanthomonas</taxon>
    </lineage>
</organism>
<gene>
    <name evidence="1" type="ORF">GUH15_24470</name>
</gene>